<dbReference type="Gene3D" id="1.25.40.10">
    <property type="entry name" value="Tetratricopeptide repeat domain"/>
    <property type="match status" value="1"/>
</dbReference>
<accession>A0AAV0YPH1</accession>
<gene>
    <name evidence="1" type="ORF">VFH_I246560</name>
</gene>
<reference evidence="1 2" key="1">
    <citation type="submission" date="2023-01" db="EMBL/GenBank/DDBJ databases">
        <authorList>
            <person name="Kreplak J."/>
        </authorList>
    </citation>
    <scope>NUCLEOTIDE SEQUENCE [LARGE SCALE GENOMIC DNA]</scope>
</reference>
<proteinExistence type="predicted"/>
<evidence type="ECO:0000313" key="1">
    <source>
        <dbReference type="EMBL" id="CAI8586275.1"/>
    </source>
</evidence>
<organism evidence="1 2">
    <name type="scientific">Vicia faba</name>
    <name type="common">Broad bean</name>
    <name type="synonym">Faba vulgaris</name>
    <dbReference type="NCBI Taxonomy" id="3906"/>
    <lineage>
        <taxon>Eukaryota</taxon>
        <taxon>Viridiplantae</taxon>
        <taxon>Streptophyta</taxon>
        <taxon>Embryophyta</taxon>
        <taxon>Tracheophyta</taxon>
        <taxon>Spermatophyta</taxon>
        <taxon>Magnoliopsida</taxon>
        <taxon>eudicotyledons</taxon>
        <taxon>Gunneridae</taxon>
        <taxon>Pentapetalae</taxon>
        <taxon>rosids</taxon>
        <taxon>fabids</taxon>
        <taxon>Fabales</taxon>
        <taxon>Fabaceae</taxon>
        <taxon>Papilionoideae</taxon>
        <taxon>50 kb inversion clade</taxon>
        <taxon>NPAAA clade</taxon>
        <taxon>Hologalegina</taxon>
        <taxon>IRL clade</taxon>
        <taxon>Fabeae</taxon>
        <taxon>Vicia</taxon>
    </lineage>
</organism>
<evidence type="ECO:0000313" key="2">
    <source>
        <dbReference type="Proteomes" id="UP001157006"/>
    </source>
</evidence>
<dbReference type="PANTHER" id="PTHR26312">
    <property type="entry name" value="TETRATRICOPEPTIDE REPEAT PROTEIN 5"/>
    <property type="match status" value="1"/>
</dbReference>
<dbReference type="InterPro" id="IPR011990">
    <property type="entry name" value="TPR-like_helical_dom_sf"/>
</dbReference>
<sequence length="431" mass="49761">MSTSVSPNLECWKLKTLYSLPSDSWKSPRSVSCHTMKHVTERNKINGCSFSVSRSRSLKGKRVNRGCSCSALFDDFHLHKDENGREILEPSLLGIQPEPPSWPEREEILRLSFERRVKSVGIPLSIRMIKKKLQLEQGFKDESSELNNCSVKKSFGSLLFILHELQNHALQTRESLCGEDLKSVMVKLNREMDDSFVWLFQQVFSETPSLMVDVMVFLSNFSVFSMYNNNIVKDVTTSSMINEVLHADVVQDGCVKEELTEEEVKLWNSMLEEASKMQKELRGEVLDDETMMKFVAPICVEIEGDQYEEYEKTEAYYKKHIVLSPYNSLLLSNYAQFLFLVLHDNDGAEEYYKKSVLVESPEGEAYCRYADFLLWIRKDNWAAELRYLQALESDPGNTYYLSKYASFLWNTGGQQDNSTSFPIEELDNLQI</sequence>
<protein>
    <submittedName>
        <fullName evidence="1">Uncharacterized protein</fullName>
    </submittedName>
</protein>
<dbReference type="EMBL" id="OX451736">
    <property type="protein sequence ID" value="CAI8586275.1"/>
    <property type="molecule type" value="Genomic_DNA"/>
</dbReference>
<name>A0AAV0YPH1_VICFA</name>
<dbReference type="SUPFAM" id="SSF48452">
    <property type="entry name" value="TPR-like"/>
    <property type="match status" value="1"/>
</dbReference>
<dbReference type="AlphaFoldDB" id="A0AAV0YPH1"/>
<keyword evidence="2" id="KW-1185">Reference proteome</keyword>
<dbReference type="Proteomes" id="UP001157006">
    <property type="component" value="Chromosome 1L"/>
</dbReference>
<dbReference type="PANTHER" id="PTHR26312:SF176">
    <property type="entry name" value="TETRATRICOPEPTIDE-LIKE HELICAL DOMAIN-CONTAINING PROTEIN-RELATED"/>
    <property type="match status" value="1"/>
</dbReference>